<feature type="region of interest" description="Disordered" evidence="1">
    <location>
        <begin position="739"/>
        <end position="815"/>
    </location>
</feature>
<evidence type="ECO:0000313" key="5">
    <source>
        <dbReference type="EMBL" id="KAG9194538.1"/>
    </source>
</evidence>
<feature type="compositionally biased region" description="Polar residues" evidence="1">
    <location>
        <begin position="42"/>
        <end position="65"/>
    </location>
</feature>
<dbReference type="PANTHER" id="PTHR28221:SF2">
    <property type="entry name" value="RNA POLYMERASE I-SPECIFIC TRANSCRIPTION INITIATION FACTOR RRN6"/>
    <property type="match status" value="1"/>
</dbReference>
<evidence type="ECO:0000259" key="4">
    <source>
        <dbReference type="Pfam" id="PF20640"/>
    </source>
</evidence>
<dbReference type="Pfam" id="PF20640">
    <property type="entry name" value="Rrn6_HB"/>
    <property type="match status" value="1"/>
</dbReference>
<organism evidence="5 6">
    <name type="scientific">Alternaria panax</name>
    <dbReference type="NCBI Taxonomy" id="48097"/>
    <lineage>
        <taxon>Eukaryota</taxon>
        <taxon>Fungi</taxon>
        <taxon>Dikarya</taxon>
        <taxon>Ascomycota</taxon>
        <taxon>Pezizomycotina</taxon>
        <taxon>Dothideomycetes</taxon>
        <taxon>Pleosporomycetidae</taxon>
        <taxon>Pleosporales</taxon>
        <taxon>Pleosporineae</taxon>
        <taxon>Pleosporaceae</taxon>
        <taxon>Alternaria</taxon>
        <taxon>Alternaria sect. Panax</taxon>
    </lineage>
</organism>
<feature type="region of interest" description="Disordered" evidence="1">
    <location>
        <begin position="40"/>
        <end position="65"/>
    </location>
</feature>
<accession>A0AAD4IGS3</accession>
<dbReference type="InterPro" id="IPR048535">
    <property type="entry name" value="RRN6_beta-prop"/>
</dbReference>
<feature type="domain" description="RRN6 K-rich C-terminal" evidence="3">
    <location>
        <begin position="835"/>
        <end position="972"/>
    </location>
</feature>
<feature type="compositionally biased region" description="Basic residues" evidence="1">
    <location>
        <begin position="873"/>
        <end position="884"/>
    </location>
</feature>
<name>A0AAD4IGS3_9PLEO</name>
<feature type="region of interest" description="Disordered" evidence="1">
    <location>
        <begin position="860"/>
        <end position="888"/>
    </location>
</feature>
<feature type="compositionally biased region" description="Pro residues" evidence="1">
    <location>
        <begin position="800"/>
        <end position="809"/>
    </location>
</feature>
<dbReference type="GO" id="GO:0070860">
    <property type="term" value="C:RNA polymerase I core factor complex"/>
    <property type="evidence" value="ECO:0007669"/>
    <property type="project" value="TreeGrafter"/>
</dbReference>
<feature type="compositionally biased region" description="Low complexity" evidence="1">
    <location>
        <begin position="929"/>
        <end position="942"/>
    </location>
</feature>
<dbReference type="EMBL" id="JAANER010000002">
    <property type="protein sequence ID" value="KAG9194538.1"/>
    <property type="molecule type" value="Genomic_DNA"/>
</dbReference>
<dbReference type="GO" id="GO:0042790">
    <property type="term" value="P:nucleolar large rRNA transcription by RNA polymerase I"/>
    <property type="evidence" value="ECO:0007669"/>
    <property type="project" value="TreeGrafter"/>
</dbReference>
<dbReference type="InterPro" id="IPR048537">
    <property type="entry name" value="RRN6_HB"/>
</dbReference>
<feature type="domain" description="RRN6 beta-propeller" evidence="2">
    <location>
        <begin position="110"/>
        <end position="464"/>
    </location>
</feature>
<dbReference type="PANTHER" id="PTHR28221">
    <property type="entry name" value="RNA POLYMERASE I-SPECIFIC TRANSCRIPTION INITIATION FACTOR RRN6"/>
    <property type="match status" value="1"/>
</dbReference>
<dbReference type="GO" id="GO:0001179">
    <property type="term" value="F:RNA polymerase I general transcription initiation factor binding"/>
    <property type="evidence" value="ECO:0007669"/>
    <property type="project" value="TreeGrafter"/>
</dbReference>
<feature type="domain" description="RRN6 helical bundle" evidence="4">
    <location>
        <begin position="546"/>
        <end position="732"/>
    </location>
</feature>
<gene>
    <name evidence="5" type="ORF">G6011_04573</name>
</gene>
<proteinExistence type="predicted"/>
<dbReference type="InterPro" id="IPR019350">
    <property type="entry name" value="RNA_pol_I-sp_TIF_RRN6-like"/>
</dbReference>
<dbReference type="Proteomes" id="UP001199106">
    <property type="component" value="Unassembled WGS sequence"/>
</dbReference>
<evidence type="ECO:0000256" key="1">
    <source>
        <dbReference type="SAM" id="MobiDB-lite"/>
    </source>
</evidence>
<dbReference type="Pfam" id="PF10214">
    <property type="entry name" value="Rrn6_beta-prop"/>
    <property type="match status" value="1"/>
</dbReference>
<protein>
    <recommendedName>
        <fullName evidence="7">RNA polymerase I-specific transcription initiation factor RRN6-like protein</fullName>
    </recommendedName>
</protein>
<evidence type="ECO:0000259" key="3">
    <source>
        <dbReference type="Pfam" id="PF20639"/>
    </source>
</evidence>
<evidence type="ECO:0000313" key="6">
    <source>
        <dbReference type="Proteomes" id="UP001199106"/>
    </source>
</evidence>
<comment type="caution">
    <text evidence="5">The sequence shown here is derived from an EMBL/GenBank/DDBJ whole genome shotgun (WGS) entry which is preliminary data.</text>
</comment>
<feature type="compositionally biased region" description="Pro residues" evidence="1">
    <location>
        <begin position="774"/>
        <end position="789"/>
    </location>
</feature>
<keyword evidence="6" id="KW-1185">Reference proteome</keyword>
<dbReference type="InterPro" id="IPR048536">
    <property type="entry name" value="Rrn6_K-rich"/>
</dbReference>
<feature type="region of interest" description="Disordered" evidence="1">
    <location>
        <begin position="910"/>
        <end position="972"/>
    </location>
</feature>
<evidence type="ECO:0008006" key="7">
    <source>
        <dbReference type="Google" id="ProtNLM"/>
    </source>
</evidence>
<dbReference type="AlphaFoldDB" id="A0AAD4IGS3"/>
<feature type="compositionally biased region" description="Low complexity" evidence="1">
    <location>
        <begin position="790"/>
        <end position="799"/>
    </location>
</feature>
<feature type="compositionally biased region" description="Basic residues" evidence="1">
    <location>
        <begin position="960"/>
        <end position="972"/>
    </location>
</feature>
<reference evidence="5" key="1">
    <citation type="submission" date="2021-07" db="EMBL/GenBank/DDBJ databases">
        <title>Genome Resource of American Ginseng Black Spot Pathogen Alternaria panax.</title>
        <authorList>
            <person name="Qiu C."/>
            <person name="Wang W."/>
            <person name="Liu Z."/>
        </authorList>
    </citation>
    <scope>NUCLEOTIDE SEQUENCE</scope>
    <source>
        <strain evidence="5">BNCC115425</strain>
    </source>
</reference>
<evidence type="ECO:0000259" key="2">
    <source>
        <dbReference type="Pfam" id="PF10214"/>
    </source>
</evidence>
<dbReference type="Pfam" id="PF20639">
    <property type="entry name" value="Rrn6_K-rich"/>
    <property type="match status" value="1"/>
</dbReference>
<sequence length="972" mass="107836">MADRSLKDLNYGHPGVASYNLGNREWAFARQYTRRCFKQIRNPDSTPSNSHATPASTQTLFPDTPANRTSIQEEIGNTVEDHPLLAPAAGLIPDLALVSAAISSAASTYDPLVGDLLSFGFITPKGTHEAWRMAALPTGETGSILQLCVLDNERHDWTNDPKSWVQGQTLKGAESVFWNEEAAPIQQVCFLRSEDRPLLAVRLPTRTVLFHPDYHHQPRAAAASPFYHLPASTIQSNPILSIHQNDTGGFPHVDVASNPDFQLQFALVDQSQTWSVWDIEHRLRLGTYTASCVLRGRINESEDGDTTGQDGWARILWVADITTLLVCNRRHLSIVSIKGESTSYLPCSKIFSERSADWILDVKRHPKDRSRVFVLTSTRLILIAVTAPSEHLSGADETGAKILLSWRHYRGAEDFTLGLSVQMLADDETCLMIHSRVNNLVQIYSCVERFPGLVTGSDPSMLDLSIPGSGHITDIFMEPMQQGDLRSEADLFQLFVMQSDLSVHELVVCTQASTTVDMTNDHAITDFTRSTITRPRDLTLKSRTANRDDEFLCPDGLANTELPYSKAATLWSDQYTSSNKSTALEIRNNGLLGDVILRSMILAEKSGAIDAVTVMDQVNEMLATGANLPSVPLGTLMEFTRMHLDVTDIDEASSNFQELFSSGYGYDTLDVQRIAPMHVLDLTHDGDPTISDVYDTILQTWVAPLPVEVPIRIRQRLERLARRVATELMFSSTCIRDDRRRVSTTTQRAQNKGGVALPILPSRPKDGALHPISQPLPTPPYSSIPPSSLPPSSVLGSSPPEAPSTPPALPDSLSRLSKYLPTSKDATIIHPNVTQCLAHWQLGSDPHTYNWASLERALQSEDLDEESQQKREKERKKRERREKRQQRENELMKAKLELMRSKAVSQPIIFARSSPGPFGGLRSSQVPGQSESQSQVPSHSSSFMMPQSQVERGKFGGKLDKKKKKKGRISGF</sequence>
<dbReference type="GO" id="GO:0001163">
    <property type="term" value="F:RNA polymerase I transcription regulatory region sequence-specific DNA binding"/>
    <property type="evidence" value="ECO:0007669"/>
    <property type="project" value="TreeGrafter"/>
</dbReference>